<dbReference type="SUPFAM" id="SSF74650">
    <property type="entry name" value="Galactose mutarotase-like"/>
    <property type="match status" value="1"/>
</dbReference>
<dbReference type="InterPro" id="IPR011013">
    <property type="entry name" value="Gal_mutarotase_sf_dom"/>
</dbReference>
<dbReference type="InterPro" id="IPR047215">
    <property type="entry name" value="Galactose_mutarotase-like"/>
</dbReference>
<accession>A0A4S3MNZ0</accession>
<comment type="similarity">
    <text evidence="1">Belongs to the aldose epimerase family.</text>
</comment>
<dbReference type="GO" id="GO:0004034">
    <property type="term" value="F:aldose 1-epimerase activity"/>
    <property type="evidence" value="ECO:0007669"/>
    <property type="project" value="TreeGrafter"/>
</dbReference>
<dbReference type="AlphaFoldDB" id="A0A4S3MNZ0"/>
<dbReference type="GO" id="GO:0033499">
    <property type="term" value="P:galactose catabolic process via UDP-galactose, Leloir pathway"/>
    <property type="evidence" value="ECO:0007669"/>
    <property type="project" value="TreeGrafter"/>
</dbReference>
<sequence>MASITAFGTTLQGEAVQAIRLAAGGLEVRLLTLGSILQAVRIDGHGHNLTTGFDTVEAYQKSTGWHGALVGPVANRIAGASARIAGRDCRFPANEAGITTLHSGAAGIDRKIWTIVEAAADSLTLAVTLPEGEGGFPGHRQITARWCILPPATLRLDLTATTDAPTILNLANHSYWNLDGTASWAGHSLRIAADAVLPVDDRGIPTGEVCPVGAMGLDFRTPRFARPGAPALDHNFCLSERRMPLRAMATLTGAKGIAMEIATTEPGLQVYDGRHPRPGAAPYEALALEPQFWPDAPHHPGFPLIDLAPGQPWRQITEWRFSTP</sequence>
<keyword evidence="2" id="KW-0413">Isomerase</keyword>
<evidence type="ECO:0000256" key="1">
    <source>
        <dbReference type="ARBA" id="ARBA00006206"/>
    </source>
</evidence>
<dbReference type="PANTHER" id="PTHR10091">
    <property type="entry name" value="ALDOSE-1-EPIMERASE"/>
    <property type="match status" value="1"/>
</dbReference>
<evidence type="ECO:0000256" key="3">
    <source>
        <dbReference type="ARBA" id="ARBA00023277"/>
    </source>
</evidence>
<dbReference type="Proteomes" id="UP000309450">
    <property type="component" value="Unassembled WGS sequence"/>
</dbReference>
<evidence type="ECO:0000313" key="4">
    <source>
        <dbReference type="EMBL" id="THD83435.1"/>
    </source>
</evidence>
<dbReference type="InterPro" id="IPR014718">
    <property type="entry name" value="GH-type_carb-bd"/>
</dbReference>
<evidence type="ECO:0000256" key="2">
    <source>
        <dbReference type="ARBA" id="ARBA00023235"/>
    </source>
</evidence>
<dbReference type="GO" id="GO:0006006">
    <property type="term" value="P:glucose metabolic process"/>
    <property type="evidence" value="ECO:0007669"/>
    <property type="project" value="TreeGrafter"/>
</dbReference>
<evidence type="ECO:0000313" key="5">
    <source>
        <dbReference type="Proteomes" id="UP000309450"/>
    </source>
</evidence>
<proteinExistence type="inferred from homology"/>
<dbReference type="PANTHER" id="PTHR10091:SF49">
    <property type="entry name" value="ALDOSE 1-EPIMERASE"/>
    <property type="match status" value="1"/>
</dbReference>
<dbReference type="EMBL" id="SSND01000002">
    <property type="protein sequence ID" value="THD83435.1"/>
    <property type="molecule type" value="Genomic_DNA"/>
</dbReference>
<name>A0A4S3MNZ0_9RHOB</name>
<keyword evidence="5" id="KW-1185">Reference proteome</keyword>
<keyword evidence="3" id="KW-0119">Carbohydrate metabolism</keyword>
<dbReference type="CDD" id="cd09019">
    <property type="entry name" value="galactose_mutarotase_like"/>
    <property type="match status" value="1"/>
</dbReference>
<dbReference type="OrthoDB" id="9779408at2"/>
<dbReference type="GO" id="GO:0030246">
    <property type="term" value="F:carbohydrate binding"/>
    <property type="evidence" value="ECO:0007669"/>
    <property type="project" value="InterPro"/>
</dbReference>
<dbReference type="Gene3D" id="2.70.98.10">
    <property type="match status" value="1"/>
</dbReference>
<organism evidence="4 5">
    <name type="scientific">Aliigemmobacter aestuarii</name>
    <dbReference type="NCBI Taxonomy" id="1445661"/>
    <lineage>
        <taxon>Bacteria</taxon>
        <taxon>Pseudomonadati</taxon>
        <taxon>Pseudomonadota</taxon>
        <taxon>Alphaproteobacteria</taxon>
        <taxon>Rhodobacterales</taxon>
        <taxon>Paracoccaceae</taxon>
        <taxon>Aliigemmobacter</taxon>
    </lineage>
</organism>
<gene>
    <name evidence="4" type="ORF">E7811_09080</name>
</gene>
<reference evidence="4 5" key="1">
    <citation type="submission" date="2019-04" db="EMBL/GenBank/DDBJ databases">
        <title>Draft genome sequence of Gemmobacter aestuarii sp. nov.</title>
        <authorList>
            <person name="Hameed A."/>
            <person name="Lin S.-Y."/>
            <person name="Shahina M."/>
            <person name="Lai W.-A."/>
            <person name="Young C.-C."/>
        </authorList>
    </citation>
    <scope>NUCLEOTIDE SEQUENCE [LARGE SCALE GENOMIC DNA]</scope>
    <source>
        <strain evidence="4 5">CC-PW-75</strain>
    </source>
</reference>
<dbReference type="RefSeq" id="WP_136394330.1">
    <property type="nucleotide sequence ID" value="NZ_SSND01000002.1"/>
</dbReference>
<protein>
    <submittedName>
        <fullName evidence="4">Galactose mutarotase</fullName>
    </submittedName>
</protein>
<comment type="caution">
    <text evidence="4">The sequence shown here is derived from an EMBL/GenBank/DDBJ whole genome shotgun (WGS) entry which is preliminary data.</text>
</comment>
<dbReference type="Pfam" id="PF01263">
    <property type="entry name" value="Aldose_epim"/>
    <property type="match status" value="1"/>
</dbReference>
<dbReference type="InterPro" id="IPR008183">
    <property type="entry name" value="Aldose_1/G6P_1-epimerase"/>
</dbReference>